<dbReference type="InterPro" id="IPR001509">
    <property type="entry name" value="Epimerase_deHydtase"/>
</dbReference>
<reference evidence="2" key="1">
    <citation type="submission" date="2022-08" db="EMBL/GenBank/DDBJ databases">
        <authorList>
            <consortium name="DOE Joint Genome Institute"/>
            <person name="Min B."/>
            <person name="Riley R."/>
            <person name="Sierra-Patev S."/>
            <person name="Naranjo-Ortiz M."/>
            <person name="Looney B."/>
            <person name="Konkel Z."/>
            <person name="Slot J.C."/>
            <person name="Sakamoto Y."/>
            <person name="Steenwyk J.L."/>
            <person name="Rokas A."/>
            <person name="Carro J."/>
            <person name="Camarero S."/>
            <person name="Ferreira P."/>
            <person name="Molpeceres G."/>
            <person name="Ruiz-Duenas F.J."/>
            <person name="Serrano A."/>
            <person name="Henrissat B."/>
            <person name="Drula E."/>
            <person name="Hughes K.W."/>
            <person name="Mata J.L."/>
            <person name="Ishikawa N.K."/>
            <person name="Vargas-Isla R."/>
            <person name="Ushijima S."/>
            <person name="Smith C.A."/>
            <person name="Ahrendt S."/>
            <person name="Andreopoulos W."/>
            <person name="He G."/>
            <person name="Labutti K."/>
            <person name="Lipzen A."/>
            <person name="Ng V."/>
            <person name="Sandor L."/>
            <person name="Barry K."/>
            <person name="Martinez A.T."/>
            <person name="Xiao Y."/>
            <person name="Gibbons J.G."/>
            <person name="Terashima K."/>
            <person name="Hibbett D.S."/>
            <person name="Grigoriev I.V."/>
        </authorList>
    </citation>
    <scope>NUCLEOTIDE SEQUENCE</scope>
    <source>
        <strain evidence="2">Sp2 HRB7682 ss15</strain>
    </source>
</reference>
<organism evidence="2 3">
    <name type="scientific">Lentinula lateritia</name>
    <dbReference type="NCBI Taxonomy" id="40482"/>
    <lineage>
        <taxon>Eukaryota</taxon>
        <taxon>Fungi</taxon>
        <taxon>Dikarya</taxon>
        <taxon>Basidiomycota</taxon>
        <taxon>Agaricomycotina</taxon>
        <taxon>Agaricomycetes</taxon>
        <taxon>Agaricomycetidae</taxon>
        <taxon>Agaricales</taxon>
        <taxon>Marasmiineae</taxon>
        <taxon>Omphalotaceae</taxon>
        <taxon>Lentinula</taxon>
    </lineage>
</organism>
<reference evidence="2" key="2">
    <citation type="journal article" date="2023" name="Proc. Natl. Acad. Sci. U.S.A.">
        <title>A global phylogenomic analysis of the shiitake genus Lentinula.</title>
        <authorList>
            <person name="Sierra-Patev S."/>
            <person name="Min B."/>
            <person name="Naranjo-Ortiz M."/>
            <person name="Looney B."/>
            <person name="Konkel Z."/>
            <person name="Slot J.C."/>
            <person name="Sakamoto Y."/>
            <person name="Steenwyk J.L."/>
            <person name="Rokas A."/>
            <person name="Carro J."/>
            <person name="Camarero S."/>
            <person name="Ferreira P."/>
            <person name="Molpeceres G."/>
            <person name="Ruiz-Duenas F.J."/>
            <person name="Serrano A."/>
            <person name="Henrissat B."/>
            <person name="Drula E."/>
            <person name="Hughes K.W."/>
            <person name="Mata J.L."/>
            <person name="Ishikawa N.K."/>
            <person name="Vargas-Isla R."/>
            <person name="Ushijima S."/>
            <person name="Smith C.A."/>
            <person name="Donoghue J."/>
            <person name="Ahrendt S."/>
            <person name="Andreopoulos W."/>
            <person name="He G."/>
            <person name="LaButti K."/>
            <person name="Lipzen A."/>
            <person name="Ng V."/>
            <person name="Riley R."/>
            <person name="Sandor L."/>
            <person name="Barry K."/>
            <person name="Martinez A.T."/>
            <person name="Xiao Y."/>
            <person name="Gibbons J.G."/>
            <person name="Terashima K."/>
            <person name="Grigoriev I.V."/>
            <person name="Hibbett D."/>
        </authorList>
    </citation>
    <scope>NUCLEOTIDE SEQUENCE</scope>
    <source>
        <strain evidence="2">Sp2 HRB7682 ss15</strain>
    </source>
</reference>
<comment type="caution">
    <text evidence="2">The sequence shown here is derived from an EMBL/GenBank/DDBJ whole genome shotgun (WGS) entry which is preliminary data.</text>
</comment>
<sequence>MKVLVFGASGFIGFPAAQALIRAGHIVYGQTRSRENVQRFEAEEIIPVVCEPESNAWHSLLPTLDVVIEALGGTAIKQFVAASIREGVASAAQQFRPSHAPKLTYIYTSGCWVHGDNRSEIVTDTTPITSPVELVAWRPEQEQAVITHTTLNGIVVRPVMLYGKGGSIFASVFKQAKEEGKVTWPGTPGGKLSVIHADDLADLYVRLTEKASIVGGKIFDVSNDVLEDMDAFLKKLSQIAGLEGKYEYRNPTNIFEVAMGTTVLARPYLGRALLGWYPKKIGLTDGLETYYASYLASVAESKSN</sequence>
<feature type="domain" description="NAD-dependent epimerase/dehydratase" evidence="1">
    <location>
        <begin position="3"/>
        <end position="220"/>
    </location>
</feature>
<evidence type="ECO:0000313" key="3">
    <source>
        <dbReference type="Proteomes" id="UP001150238"/>
    </source>
</evidence>
<dbReference type="EMBL" id="JANVFS010000003">
    <property type="protein sequence ID" value="KAJ4493666.1"/>
    <property type="molecule type" value="Genomic_DNA"/>
</dbReference>
<evidence type="ECO:0000313" key="2">
    <source>
        <dbReference type="EMBL" id="KAJ4493666.1"/>
    </source>
</evidence>
<dbReference type="SUPFAM" id="SSF51735">
    <property type="entry name" value="NAD(P)-binding Rossmann-fold domains"/>
    <property type="match status" value="1"/>
</dbReference>
<gene>
    <name evidence="2" type="ORF">C8J55DRAFT_164974</name>
</gene>
<dbReference type="AlphaFoldDB" id="A0A9W9DZI9"/>
<dbReference type="Proteomes" id="UP001150238">
    <property type="component" value="Unassembled WGS sequence"/>
</dbReference>
<dbReference type="PANTHER" id="PTHR48079:SF3">
    <property type="entry name" value="NAD-DEPENDENT EPIMERASE_DEHYDRATASE DOMAIN-CONTAINING PROTEIN"/>
    <property type="match status" value="1"/>
</dbReference>
<dbReference type="PANTHER" id="PTHR48079">
    <property type="entry name" value="PROTEIN YEEZ"/>
    <property type="match status" value="1"/>
</dbReference>
<dbReference type="Pfam" id="PF01370">
    <property type="entry name" value="Epimerase"/>
    <property type="match status" value="1"/>
</dbReference>
<dbReference type="Gene3D" id="3.40.50.720">
    <property type="entry name" value="NAD(P)-binding Rossmann-like Domain"/>
    <property type="match status" value="1"/>
</dbReference>
<proteinExistence type="predicted"/>
<evidence type="ECO:0000259" key="1">
    <source>
        <dbReference type="Pfam" id="PF01370"/>
    </source>
</evidence>
<dbReference type="InterPro" id="IPR036291">
    <property type="entry name" value="NAD(P)-bd_dom_sf"/>
</dbReference>
<protein>
    <submittedName>
        <fullName evidence="2">NAD(P)-binding protein</fullName>
    </submittedName>
</protein>
<dbReference type="GO" id="GO:0004029">
    <property type="term" value="F:aldehyde dehydrogenase (NAD+) activity"/>
    <property type="evidence" value="ECO:0007669"/>
    <property type="project" value="TreeGrafter"/>
</dbReference>
<accession>A0A9W9DZI9</accession>
<name>A0A9W9DZI9_9AGAR</name>
<dbReference type="InterPro" id="IPR051783">
    <property type="entry name" value="NAD(P)-dependent_oxidoreduct"/>
</dbReference>
<dbReference type="GO" id="GO:0005737">
    <property type="term" value="C:cytoplasm"/>
    <property type="evidence" value="ECO:0007669"/>
    <property type="project" value="TreeGrafter"/>
</dbReference>